<evidence type="ECO:0000313" key="2">
    <source>
        <dbReference type="EMBL" id="SDJ54484.1"/>
    </source>
</evidence>
<gene>
    <name evidence="1" type="ORF">AF333_19140</name>
    <name evidence="2" type="ORF">SAMN04487909_12057</name>
</gene>
<organism evidence="1 3">
    <name type="scientific">Aneurinibacillus migulanus</name>
    <name type="common">Bacillus migulanus</name>
    <dbReference type="NCBI Taxonomy" id="47500"/>
    <lineage>
        <taxon>Bacteria</taxon>
        <taxon>Bacillati</taxon>
        <taxon>Bacillota</taxon>
        <taxon>Bacilli</taxon>
        <taxon>Bacillales</taxon>
        <taxon>Paenibacillaceae</taxon>
        <taxon>Aneurinibacillus group</taxon>
        <taxon>Aneurinibacillus</taxon>
    </lineage>
</organism>
<name>A0A0D1Y6Z6_ANEMI</name>
<dbReference type="AlphaFoldDB" id="A0A0D1Y6Z6"/>
<dbReference type="Proteomes" id="UP000037269">
    <property type="component" value="Unassembled WGS sequence"/>
</dbReference>
<dbReference type="PATRIC" id="fig|47500.8.peg.5897"/>
<dbReference type="STRING" id="47500.AF333_19140"/>
<reference evidence="2 4" key="2">
    <citation type="submission" date="2016-10" db="EMBL/GenBank/DDBJ databases">
        <authorList>
            <person name="de Groot N.N."/>
        </authorList>
    </citation>
    <scope>NUCLEOTIDE SEQUENCE [LARGE SCALE GENOMIC DNA]</scope>
    <source>
        <strain evidence="2 4">DSM 2895</strain>
    </source>
</reference>
<protein>
    <submittedName>
        <fullName evidence="1">Uncharacterized protein</fullName>
    </submittedName>
</protein>
<proteinExistence type="predicted"/>
<keyword evidence="3" id="KW-1185">Reference proteome</keyword>
<dbReference type="RefSeq" id="WP_043063365.1">
    <property type="nucleotide sequence ID" value="NZ_BJOA01000182.1"/>
</dbReference>
<evidence type="ECO:0000313" key="1">
    <source>
        <dbReference type="EMBL" id="KON97268.1"/>
    </source>
</evidence>
<evidence type="ECO:0000313" key="4">
    <source>
        <dbReference type="Proteomes" id="UP000182836"/>
    </source>
</evidence>
<dbReference type="EMBL" id="LGUG01000004">
    <property type="protein sequence ID" value="KON97268.1"/>
    <property type="molecule type" value="Genomic_DNA"/>
</dbReference>
<sequence length="66" mass="7854">MKRSFRKAIRAKKFRKQKFLKEWEDKKANEIIQKISSDLEENLTAIRSILGESDDLIIRRFMIGAN</sequence>
<evidence type="ECO:0000313" key="3">
    <source>
        <dbReference type="Proteomes" id="UP000037269"/>
    </source>
</evidence>
<dbReference type="Proteomes" id="UP000182836">
    <property type="component" value="Unassembled WGS sequence"/>
</dbReference>
<reference evidence="1 3" key="1">
    <citation type="submission" date="2015-07" db="EMBL/GenBank/DDBJ databases">
        <title>Fjat-14205 dsm 2895.</title>
        <authorList>
            <person name="Liu B."/>
            <person name="Wang J."/>
            <person name="Zhu Y."/>
            <person name="Liu G."/>
            <person name="Chen Q."/>
            <person name="Chen Z."/>
            <person name="Lan J."/>
            <person name="Che J."/>
            <person name="Ge C."/>
            <person name="Shi H."/>
            <person name="Pan Z."/>
            <person name="Liu X."/>
        </authorList>
    </citation>
    <scope>NUCLEOTIDE SEQUENCE [LARGE SCALE GENOMIC DNA]</scope>
    <source>
        <strain evidence="1 3">DSM 2895</strain>
    </source>
</reference>
<accession>A0A0D1Y6Z6</accession>
<dbReference type="EMBL" id="FNED01000020">
    <property type="protein sequence ID" value="SDJ54484.1"/>
    <property type="molecule type" value="Genomic_DNA"/>
</dbReference>